<dbReference type="OrthoDB" id="5293996at2"/>
<dbReference type="eggNOG" id="COG1853">
    <property type="taxonomic scope" value="Bacteria"/>
</dbReference>
<dbReference type="KEGG" id="sgn:SGRA_0936"/>
<name>H6L2U5_SAPGL</name>
<dbReference type="EMBL" id="CP002831">
    <property type="protein sequence ID" value="AFC23672.1"/>
    <property type="molecule type" value="Genomic_DNA"/>
</dbReference>
<evidence type="ECO:0000259" key="5">
    <source>
        <dbReference type="Pfam" id="PF01613"/>
    </source>
</evidence>
<comment type="similarity">
    <text evidence="4">Belongs to the flavoredoxin family.</text>
</comment>
<comment type="cofactor">
    <cofactor evidence="1">
        <name>FMN</name>
        <dbReference type="ChEBI" id="CHEBI:58210"/>
    </cofactor>
</comment>
<accession>H6L2U5</accession>
<keyword evidence="7" id="KW-1185">Reference proteome</keyword>
<keyword evidence="2" id="KW-0285">Flavoprotein</keyword>
<feature type="domain" description="Flavin reductase like" evidence="5">
    <location>
        <begin position="33"/>
        <end position="167"/>
    </location>
</feature>
<dbReference type="RefSeq" id="WP_015691323.1">
    <property type="nucleotide sequence ID" value="NC_016940.1"/>
</dbReference>
<evidence type="ECO:0000256" key="1">
    <source>
        <dbReference type="ARBA" id="ARBA00001917"/>
    </source>
</evidence>
<gene>
    <name evidence="6" type="ordered locus">SGRA_0936</name>
</gene>
<dbReference type="PANTHER" id="PTHR33798:SF5">
    <property type="entry name" value="FLAVIN REDUCTASE LIKE DOMAIN-CONTAINING PROTEIN"/>
    <property type="match status" value="1"/>
</dbReference>
<evidence type="ECO:0000256" key="2">
    <source>
        <dbReference type="ARBA" id="ARBA00022630"/>
    </source>
</evidence>
<dbReference type="GO" id="GO:0016646">
    <property type="term" value="F:oxidoreductase activity, acting on the CH-NH group of donors, NAD or NADP as acceptor"/>
    <property type="evidence" value="ECO:0007669"/>
    <property type="project" value="UniProtKB-ARBA"/>
</dbReference>
<dbReference type="Pfam" id="PF01613">
    <property type="entry name" value="Flavin_Reduct"/>
    <property type="match status" value="1"/>
</dbReference>
<dbReference type="Proteomes" id="UP000007519">
    <property type="component" value="Chromosome"/>
</dbReference>
<protein>
    <recommendedName>
        <fullName evidence="5">Flavin reductase like domain-containing protein</fullName>
    </recommendedName>
</protein>
<evidence type="ECO:0000313" key="7">
    <source>
        <dbReference type="Proteomes" id="UP000007519"/>
    </source>
</evidence>
<dbReference type="SUPFAM" id="SSF50475">
    <property type="entry name" value="FMN-binding split barrel"/>
    <property type="match status" value="1"/>
</dbReference>
<keyword evidence="3" id="KW-0288">FMN</keyword>
<dbReference type="InterPro" id="IPR012349">
    <property type="entry name" value="Split_barrel_FMN-bd"/>
</dbReference>
<dbReference type="Gene3D" id="2.30.110.10">
    <property type="entry name" value="Electron Transport, Fmn-binding Protein, Chain A"/>
    <property type="match status" value="1"/>
</dbReference>
<dbReference type="AlphaFoldDB" id="H6L2U5"/>
<dbReference type="InterPro" id="IPR002563">
    <property type="entry name" value="Flavin_Rdtase-like_dom"/>
</dbReference>
<dbReference type="STRING" id="984262.SGRA_0936"/>
<evidence type="ECO:0000313" key="6">
    <source>
        <dbReference type="EMBL" id="AFC23672.1"/>
    </source>
</evidence>
<organism evidence="6 7">
    <name type="scientific">Saprospira grandis (strain Lewin)</name>
    <dbReference type="NCBI Taxonomy" id="984262"/>
    <lineage>
        <taxon>Bacteria</taxon>
        <taxon>Pseudomonadati</taxon>
        <taxon>Bacteroidota</taxon>
        <taxon>Saprospiria</taxon>
        <taxon>Saprospirales</taxon>
        <taxon>Saprospiraceae</taxon>
        <taxon>Saprospira</taxon>
    </lineage>
</organism>
<evidence type="ECO:0000256" key="4">
    <source>
        <dbReference type="ARBA" id="ARBA00038054"/>
    </source>
</evidence>
<dbReference type="PANTHER" id="PTHR33798">
    <property type="entry name" value="FLAVOPROTEIN OXYGENASE"/>
    <property type="match status" value="1"/>
</dbReference>
<proteinExistence type="inferred from homology"/>
<evidence type="ECO:0000256" key="3">
    <source>
        <dbReference type="ARBA" id="ARBA00022643"/>
    </source>
</evidence>
<sequence>MIKTFQAQEIANLPKRQRTTFVNHLSGFKSANLVGSISAEGQENLAIFSSAVHLGAHPALIGLISRPFTAEVVRHSLRNIRQQKYFSLNQVHQGIYEQAHHSSARYPDGVSEFEATGLHPQYIADFPAPFVQEAQLKIGLRLEEEIPIIKNGTYLIVAAIEYVELPQATFDEATGQIDLEKMQVVCISGLDSYHKTEQLQRLPYAKPRQ</sequence>
<reference evidence="6 7" key="1">
    <citation type="journal article" date="2012" name="Stand. Genomic Sci.">
        <title>Complete genome sequencing and analysis of Saprospira grandis str. Lewin, a predatory marine bacterium.</title>
        <authorList>
            <person name="Saw J.H."/>
            <person name="Yuryev A."/>
            <person name="Kanbe M."/>
            <person name="Hou S."/>
            <person name="Young A.G."/>
            <person name="Aizawa S."/>
            <person name="Alam M."/>
        </authorList>
    </citation>
    <scope>NUCLEOTIDE SEQUENCE [LARGE SCALE GENOMIC DNA]</scope>
    <source>
        <strain evidence="6 7">Lewin</strain>
    </source>
</reference>
<dbReference type="HOGENOM" id="CLU_113721_0_0_10"/>
<dbReference type="GO" id="GO:0010181">
    <property type="term" value="F:FMN binding"/>
    <property type="evidence" value="ECO:0007669"/>
    <property type="project" value="InterPro"/>
</dbReference>